<evidence type="ECO:0000313" key="2">
    <source>
        <dbReference type="EMBL" id="GHO86679.1"/>
    </source>
</evidence>
<feature type="transmembrane region" description="Helical" evidence="1">
    <location>
        <begin position="62"/>
        <end position="85"/>
    </location>
</feature>
<protein>
    <submittedName>
        <fullName evidence="2">Uncharacterized protein</fullName>
    </submittedName>
</protein>
<evidence type="ECO:0000313" key="3">
    <source>
        <dbReference type="Proteomes" id="UP000635565"/>
    </source>
</evidence>
<accession>A0ABQ3VLW5</accession>
<keyword evidence="3" id="KW-1185">Reference proteome</keyword>
<dbReference type="EMBL" id="BNJJ01000013">
    <property type="protein sequence ID" value="GHO86679.1"/>
    <property type="molecule type" value="Genomic_DNA"/>
</dbReference>
<keyword evidence="1" id="KW-0472">Membrane</keyword>
<proteinExistence type="predicted"/>
<name>A0ABQ3VLW5_9CHLR</name>
<reference evidence="2 3" key="1">
    <citation type="journal article" date="2021" name="Int. J. Syst. Evol. Microbiol.">
        <title>Reticulibacter mediterranei gen. nov., sp. nov., within the new family Reticulibacteraceae fam. nov., and Ktedonospora formicarum gen. nov., sp. nov., Ktedonobacter robiniae sp. nov., Dictyobacter formicarum sp. nov. and Dictyobacter arantiisoli sp. nov., belonging to the class Ktedonobacteria.</title>
        <authorList>
            <person name="Yabe S."/>
            <person name="Zheng Y."/>
            <person name="Wang C.M."/>
            <person name="Sakai Y."/>
            <person name="Abe K."/>
            <person name="Yokota A."/>
            <person name="Donadio S."/>
            <person name="Cavaletti L."/>
            <person name="Monciardini P."/>
        </authorList>
    </citation>
    <scope>NUCLEOTIDE SEQUENCE [LARGE SCALE GENOMIC DNA]</scope>
    <source>
        <strain evidence="2 3">SOSP1-9</strain>
    </source>
</reference>
<feature type="transmembrane region" description="Helical" evidence="1">
    <location>
        <begin position="136"/>
        <end position="157"/>
    </location>
</feature>
<organism evidence="2 3">
    <name type="scientific">Dictyobacter formicarum</name>
    <dbReference type="NCBI Taxonomy" id="2778368"/>
    <lineage>
        <taxon>Bacteria</taxon>
        <taxon>Bacillati</taxon>
        <taxon>Chloroflexota</taxon>
        <taxon>Ktedonobacteria</taxon>
        <taxon>Ktedonobacterales</taxon>
        <taxon>Dictyobacteraceae</taxon>
        <taxon>Dictyobacter</taxon>
    </lineage>
</organism>
<sequence>MSPESSGLVTEPQVSRKAVKKINLPLPYGLSALFLLALCGGLYTFCDVLLRHWGDIGYFNGAIFPVFFNIVQVVFFTIVVISSTVKLSDLQRKRQDTLLDGSVNLAAAQPRVVDGFLPHLLIIDQRISWAYYIRGAGYYLAIGIAIYGFSFLMEYMLWKHMDVDLFICVSGAGALLFILFIWSLTAKSRAYEQLVAMEHGLLKRTKQRELFIPWHEVRLFAIDNTAIMDWKTNLLPFMRSDIPTYYELSSEQVILQWRWLRPPRWYELSIAEPALGYEIYNQQMQVLLSIIVVKTGQPLYDLR</sequence>
<keyword evidence="1" id="KW-0812">Transmembrane</keyword>
<dbReference type="Proteomes" id="UP000635565">
    <property type="component" value="Unassembled WGS sequence"/>
</dbReference>
<feature type="transmembrane region" description="Helical" evidence="1">
    <location>
        <begin position="26"/>
        <end position="50"/>
    </location>
</feature>
<feature type="transmembrane region" description="Helical" evidence="1">
    <location>
        <begin position="163"/>
        <end position="184"/>
    </location>
</feature>
<comment type="caution">
    <text evidence="2">The sequence shown here is derived from an EMBL/GenBank/DDBJ whole genome shotgun (WGS) entry which is preliminary data.</text>
</comment>
<evidence type="ECO:0000256" key="1">
    <source>
        <dbReference type="SAM" id="Phobius"/>
    </source>
</evidence>
<gene>
    <name evidence="2" type="ORF">KSZ_46850</name>
</gene>
<dbReference type="RefSeq" id="WP_201364298.1">
    <property type="nucleotide sequence ID" value="NZ_BNJJ01000013.1"/>
</dbReference>
<keyword evidence="1" id="KW-1133">Transmembrane helix</keyword>